<feature type="transmembrane region" description="Helical" evidence="1">
    <location>
        <begin position="125"/>
        <end position="143"/>
    </location>
</feature>
<evidence type="ECO:0000256" key="1">
    <source>
        <dbReference type="SAM" id="Phobius"/>
    </source>
</evidence>
<keyword evidence="1" id="KW-0812">Transmembrane</keyword>
<dbReference type="AlphaFoldDB" id="A0A392QTN4"/>
<dbReference type="EMBL" id="LXQA010157959">
    <property type="protein sequence ID" value="MCI27204.1"/>
    <property type="molecule type" value="Genomic_DNA"/>
</dbReference>
<proteinExistence type="predicted"/>
<sequence>MVYYDDLGCYERISYNVVECWIQIGEVERDKKLAERIKKIADQFHKTVDAIEDDEGTEHVITMEVLFVILVLLCAILALQALQKMYAILSTALPSFLGFLVSHTWKQCLKEFGSAFTTLASQQISVGSVMMILTGGAILRGIVHWNRFLADKNMERIGSISQSC</sequence>
<comment type="caution">
    <text evidence="2">The sequence shown here is derived from an EMBL/GenBank/DDBJ whole genome shotgun (WGS) entry which is preliminary data.</text>
</comment>
<evidence type="ECO:0000313" key="3">
    <source>
        <dbReference type="Proteomes" id="UP000265520"/>
    </source>
</evidence>
<feature type="transmembrane region" description="Helical" evidence="1">
    <location>
        <begin position="60"/>
        <end position="79"/>
    </location>
</feature>
<feature type="transmembrane region" description="Helical" evidence="1">
    <location>
        <begin position="86"/>
        <end position="105"/>
    </location>
</feature>
<keyword evidence="1" id="KW-0472">Membrane</keyword>
<evidence type="ECO:0000313" key="2">
    <source>
        <dbReference type="EMBL" id="MCI27204.1"/>
    </source>
</evidence>
<protein>
    <submittedName>
        <fullName evidence="2">Uncharacterized protein</fullName>
    </submittedName>
</protein>
<reference evidence="2 3" key="1">
    <citation type="journal article" date="2018" name="Front. Plant Sci.">
        <title>Red Clover (Trifolium pratense) and Zigzag Clover (T. medium) - A Picture of Genomic Similarities and Differences.</title>
        <authorList>
            <person name="Dluhosova J."/>
            <person name="Istvanek J."/>
            <person name="Nedelnik J."/>
            <person name="Repkova J."/>
        </authorList>
    </citation>
    <scope>NUCLEOTIDE SEQUENCE [LARGE SCALE GENOMIC DNA]</scope>
    <source>
        <strain evidence="3">cv. 10/8</strain>
        <tissue evidence="2">Leaf</tissue>
    </source>
</reference>
<keyword evidence="1" id="KW-1133">Transmembrane helix</keyword>
<name>A0A392QTN4_9FABA</name>
<keyword evidence="3" id="KW-1185">Reference proteome</keyword>
<organism evidence="2 3">
    <name type="scientific">Trifolium medium</name>
    <dbReference type="NCBI Taxonomy" id="97028"/>
    <lineage>
        <taxon>Eukaryota</taxon>
        <taxon>Viridiplantae</taxon>
        <taxon>Streptophyta</taxon>
        <taxon>Embryophyta</taxon>
        <taxon>Tracheophyta</taxon>
        <taxon>Spermatophyta</taxon>
        <taxon>Magnoliopsida</taxon>
        <taxon>eudicotyledons</taxon>
        <taxon>Gunneridae</taxon>
        <taxon>Pentapetalae</taxon>
        <taxon>rosids</taxon>
        <taxon>fabids</taxon>
        <taxon>Fabales</taxon>
        <taxon>Fabaceae</taxon>
        <taxon>Papilionoideae</taxon>
        <taxon>50 kb inversion clade</taxon>
        <taxon>NPAAA clade</taxon>
        <taxon>Hologalegina</taxon>
        <taxon>IRL clade</taxon>
        <taxon>Trifolieae</taxon>
        <taxon>Trifolium</taxon>
    </lineage>
</organism>
<dbReference type="Proteomes" id="UP000265520">
    <property type="component" value="Unassembled WGS sequence"/>
</dbReference>
<accession>A0A392QTN4</accession>